<dbReference type="EMBL" id="CABPSL010000001">
    <property type="protein sequence ID" value="VVD64211.1"/>
    <property type="molecule type" value="Genomic_DNA"/>
</dbReference>
<evidence type="ECO:0000313" key="4">
    <source>
        <dbReference type="Proteomes" id="UP000384354"/>
    </source>
</evidence>
<dbReference type="SMART" id="SM00062">
    <property type="entry name" value="PBPb"/>
    <property type="match status" value="1"/>
</dbReference>
<dbReference type="Gene3D" id="3.40.190.10">
    <property type="entry name" value="Periplasmic binding protein-like II"/>
    <property type="match status" value="2"/>
</dbReference>
<dbReference type="Pfam" id="PF00497">
    <property type="entry name" value="SBP_bac_3"/>
    <property type="match status" value="1"/>
</dbReference>
<dbReference type="SUPFAM" id="SSF53850">
    <property type="entry name" value="Periplasmic binding protein-like II"/>
    <property type="match status" value="1"/>
</dbReference>
<dbReference type="AlphaFoldDB" id="A0A5E4RN44"/>
<dbReference type="CDD" id="cd01072">
    <property type="entry name" value="PBP2_SMa0082_like"/>
    <property type="match status" value="1"/>
</dbReference>
<organism evidence="3 4">
    <name type="scientific">Pandoraea cepalis</name>
    <dbReference type="NCBI Taxonomy" id="2508294"/>
    <lineage>
        <taxon>Bacteria</taxon>
        <taxon>Pseudomonadati</taxon>
        <taxon>Pseudomonadota</taxon>
        <taxon>Betaproteobacteria</taxon>
        <taxon>Burkholderiales</taxon>
        <taxon>Burkholderiaceae</taxon>
        <taxon>Pandoraea</taxon>
    </lineage>
</organism>
<evidence type="ECO:0000259" key="2">
    <source>
        <dbReference type="SMART" id="SM00062"/>
    </source>
</evidence>
<name>A0A5E4RN44_9BURK</name>
<reference evidence="3 4" key="1">
    <citation type="submission" date="2019-08" db="EMBL/GenBank/DDBJ databases">
        <authorList>
            <person name="Peeters C."/>
        </authorList>
    </citation>
    <scope>NUCLEOTIDE SEQUENCE [LARGE SCALE GENOMIC DNA]</scope>
    <source>
        <strain evidence="3 4">LMG 31106</strain>
    </source>
</reference>
<accession>A0A5E4RN44</accession>
<dbReference type="PANTHER" id="PTHR35936:SF37">
    <property type="entry name" value="AMINO ACID ABC TRANSPORTER SUBSTRATE-BINDING PROTEIN"/>
    <property type="match status" value="1"/>
</dbReference>
<sequence>MLPFIRSAFSHDTVAATLGARARARRAFTTLMLAVSAITVFAVAVPRSAHADGLDDIVKRGTLRVAVPQDFPPFGSIGADMKPVGYDIDAAALLAKGMGVKLELVPVTSANRIPYLTTNKADLVISSLGKNAEREKVIDFSQAYAPFYNGVFGPKDLAVSKPADLSGKTVGVTRGAVEDLELSKIAPADVTIKRFEDNNGTISAFLSGQVQLVATGNVVAAAILAKHPPKLPEPKFLIKNSPCFVGLNKNEPRLLAKVNEILAAAKKDGALSNVSQKWLGMPLPTNL</sequence>
<dbReference type="InterPro" id="IPR001638">
    <property type="entry name" value="Solute-binding_3/MltF_N"/>
</dbReference>
<feature type="domain" description="Solute-binding protein family 3/N-terminal" evidence="2">
    <location>
        <begin position="62"/>
        <end position="282"/>
    </location>
</feature>
<evidence type="ECO:0000256" key="1">
    <source>
        <dbReference type="ARBA" id="ARBA00022729"/>
    </source>
</evidence>
<keyword evidence="1" id="KW-0732">Signal</keyword>
<dbReference type="Proteomes" id="UP000384354">
    <property type="component" value="Unassembled WGS sequence"/>
</dbReference>
<evidence type="ECO:0000313" key="3">
    <source>
        <dbReference type="EMBL" id="VVD64211.1"/>
    </source>
</evidence>
<proteinExistence type="predicted"/>
<gene>
    <name evidence="3" type="primary">fliY_1</name>
    <name evidence="3" type="ORF">PCE31106_00255</name>
</gene>
<dbReference type="PANTHER" id="PTHR35936">
    <property type="entry name" value="MEMBRANE-BOUND LYTIC MUREIN TRANSGLYCOSYLASE F"/>
    <property type="match status" value="1"/>
</dbReference>
<protein>
    <submittedName>
        <fullName evidence="3">L-cystine-binding protein FliY</fullName>
    </submittedName>
</protein>